<sequence length="764" mass="88094">ENDDLSVRITHGLRGVLTNDIVFPVQMEITNKGKDFNGTAIVTVPDRQQKKGISYEQDIFVKAGEKQNVSIQVPKNMNFGRLKVSLKQGEKEVLQKNIKVHTLYEDDSEFDKVLIGILSKKPEMLEYFNQLSFNSVYNSAIKTSNYYLETFPEDIETFNMFSFLIIDQFPTTKLSKKQQSILKTWIQNGGVLILSAGGESQEVLNGFDKEYFQYQVGETKKVPFVFKADTSTKSILVESTKFQVEGATLLDSFGKGIEVWNLEKGKGNIVITSCMLGNPSFMEWSGKQDFATTFIKKTMSQSLKEQLKERNAIENYNYSIEKILSSNHSVKIPKTSFYIILFILYILFIGPISYFFLKKRDKREWIWVVIPMIAFIFYFVVFSMNKGSKIVTPIGNSVTMIDSSSENWKEKIYISLMNPKRKPYTVTLKKLCQSVVPLSTSYNDWIDDNAYNLDVVRYSMKKQEEQTMVTFHDKEAFVSNMFAMEAQEKKQKSGFHKNLTITKEGISGTVTNETGYPISEAGVFYNGMYVYLGDLKVGQTVSIDSNTTELVASKYSDIMANMFVDHMDIDTREMRAKRYQFQETYRFLVSYLEDLKTKEGCVFGIVEQYDNDYIEDDFVVENGSAVFYDIFEQNMQDNTEYYVSNILENMVFAKNGEISTYYNELYGESDEVEFEFDNAYNIQRLFCSNLTTEEPYKENGLAIYAWNYEEKAYEQIFEHKKELEQADLSQYIVNHRLRLKFVCSSGSSLLPIISVTGGEKVVRN</sequence>
<protein>
    <submittedName>
        <fullName evidence="2">Uncharacterized protein</fullName>
    </submittedName>
</protein>
<feature type="non-terminal residue" evidence="2">
    <location>
        <position position="1"/>
    </location>
</feature>
<evidence type="ECO:0000313" key="2">
    <source>
        <dbReference type="EMBL" id="MBO8462726.1"/>
    </source>
</evidence>
<keyword evidence="1" id="KW-1133">Transmembrane helix</keyword>
<dbReference type="AlphaFoldDB" id="A0A9D9HYU1"/>
<reference evidence="2" key="1">
    <citation type="submission" date="2020-10" db="EMBL/GenBank/DDBJ databases">
        <authorList>
            <person name="Gilroy R."/>
        </authorList>
    </citation>
    <scope>NUCLEOTIDE SEQUENCE</scope>
    <source>
        <strain evidence="2">E3-2379</strain>
    </source>
</reference>
<reference evidence="2" key="2">
    <citation type="journal article" date="2021" name="PeerJ">
        <title>Extensive microbial diversity within the chicken gut microbiome revealed by metagenomics and culture.</title>
        <authorList>
            <person name="Gilroy R."/>
            <person name="Ravi A."/>
            <person name="Getino M."/>
            <person name="Pursley I."/>
            <person name="Horton D.L."/>
            <person name="Alikhan N.F."/>
            <person name="Baker D."/>
            <person name="Gharbi K."/>
            <person name="Hall N."/>
            <person name="Watson M."/>
            <person name="Adriaenssens E.M."/>
            <person name="Foster-Nyarko E."/>
            <person name="Jarju S."/>
            <person name="Secka A."/>
            <person name="Antonio M."/>
            <person name="Oren A."/>
            <person name="Chaudhuri R.R."/>
            <person name="La Ragione R."/>
            <person name="Hildebrand F."/>
            <person name="Pallen M.J."/>
        </authorList>
    </citation>
    <scope>NUCLEOTIDE SEQUENCE</scope>
    <source>
        <strain evidence="2">E3-2379</strain>
    </source>
</reference>
<dbReference type="InterPro" id="IPR029062">
    <property type="entry name" value="Class_I_gatase-like"/>
</dbReference>
<keyword evidence="1" id="KW-0812">Transmembrane</keyword>
<dbReference type="SUPFAM" id="SSF52317">
    <property type="entry name" value="Class I glutamine amidotransferase-like"/>
    <property type="match status" value="1"/>
</dbReference>
<feature type="transmembrane region" description="Helical" evidence="1">
    <location>
        <begin position="364"/>
        <end position="384"/>
    </location>
</feature>
<accession>A0A9D9HYU1</accession>
<evidence type="ECO:0000256" key="1">
    <source>
        <dbReference type="SAM" id="Phobius"/>
    </source>
</evidence>
<evidence type="ECO:0000313" key="3">
    <source>
        <dbReference type="Proteomes" id="UP000823618"/>
    </source>
</evidence>
<comment type="caution">
    <text evidence="2">The sequence shown here is derived from an EMBL/GenBank/DDBJ whole genome shotgun (WGS) entry which is preliminary data.</text>
</comment>
<name>A0A9D9HYU1_9FIRM</name>
<keyword evidence="1" id="KW-0472">Membrane</keyword>
<organism evidence="2 3">
    <name type="scientific">Candidatus Scybalomonas excrementavium</name>
    <dbReference type="NCBI Taxonomy" id="2840943"/>
    <lineage>
        <taxon>Bacteria</taxon>
        <taxon>Bacillati</taxon>
        <taxon>Bacillota</taxon>
        <taxon>Clostridia</taxon>
        <taxon>Lachnospirales</taxon>
        <taxon>Lachnospiraceae</taxon>
        <taxon>Lachnospiraceae incertae sedis</taxon>
        <taxon>Candidatus Scybalomonas</taxon>
    </lineage>
</organism>
<feature type="transmembrane region" description="Helical" evidence="1">
    <location>
        <begin position="337"/>
        <end position="357"/>
    </location>
</feature>
<proteinExistence type="predicted"/>
<dbReference type="Proteomes" id="UP000823618">
    <property type="component" value="Unassembled WGS sequence"/>
</dbReference>
<dbReference type="EMBL" id="JADIML010000066">
    <property type="protein sequence ID" value="MBO8462726.1"/>
    <property type="molecule type" value="Genomic_DNA"/>
</dbReference>
<gene>
    <name evidence="2" type="ORF">IAC13_02205</name>
</gene>